<accession>A0A2J0L4C7</accession>
<feature type="transmembrane region" description="Helical" evidence="1">
    <location>
        <begin position="12"/>
        <end position="34"/>
    </location>
</feature>
<dbReference type="Proteomes" id="UP000230052">
    <property type="component" value="Unassembled WGS sequence"/>
</dbReference>
<dbReference type="AlphaFoldDB" id="A0A2J0L4C7"/>
<dbReference type="EMBL" id="PEWV01000017">
    <property type="protein sequence ID" value="PIU42156.1"/>
    <property type="molecule type" value="Genomic_DNA"/>
</dbReference>
<dbReference type="PROSITE" id="PS00409">
    <property type="entry name" value="PROKAR_NTER_METHYL"/>
    <property type="match status" value="1"/>
</dbReference>
<organism evidence="2 3">
    <name type="scientific">Candidatus Aquitaenariimonas noxiae</name>
    <dbReference type="NCBI Taxonomy" id="1974741"/>
    <lineage>
        <taxon>Bacteria</taxon>
        <taxon>Pseudomonadati</taxon>
        <taxon>Candidatus Omnitrophota</taxon>
        <taxon>Candidatus Aquitaenariimonas</taxon>
    </lineage>
</organism>
<dbReference type="InterPro" id="IPR012902">
    <property type="entry name" value="N_methyl_site"/>
</dbReference>
<evidence type="ECO:0008006" key="4">
    <source>
        <dbReference type="Google" id="ProtNLM"/>
    </source>
</evidence>
<protein>
    <recommendedName>
        <fullName evidence="4">Prepilin-type N-terminal cleavage/methylation domain-containing protein</fullName>
    </recommendedName>
</protein>
<reference evidence="2 3" key="1">
    <citation type="submission" date="2017-09" db="EMBL/GenBank/DDBJ databases">
        <title>Depth-based differentiation of microbial function through sediment-hosted aquifers and enrichment of novel symbionts in the deep terrestrial subsurface.</title>
        <authorList>
            <person name="Probst A.J."/>
            <person name="Ladd B."/>
            <person name="Jarett J.K."/>
            <person name="Geller-Mcgrath D.E."/>
            <person name="Sieber C.M."/>
            <person name="Emerson J.B."/>
            <person name="Anantharaman K."/>
            <person name="Thomas B.C."/>
            <person name="Malmstrom R."/>
            <person name="Stieglmeier M."/>
            <person name="Klingl A."/>
            <person name="Woyke T."/>
            <person name="Ryan C.M."/>
            <person name="Banfield J.F."/>
        </authorList>
    </citation>
    <scope>NUCLEOTIDE SEQUENCE [LARGE SCALE GENOMIC DNA]</scope>
    <source>
        <strain evidence="2">CG07_land_8_20_14_0_80_42_15</strain>
    </source>
</reference>
<evidence type="ECO:0000256" key="1">
    <source>
        <dbReference type="SAM" id="Phobius"/>
    </source>
</evidence>
<keyword evidence="1" id="KW-0472">Membrane</keyword>
<evidence type="ECO:0000313" key="3">
    <source>
        <dbReference type="Proteomes" id="UP000230052"/>
    </source>
</evidence>
<gene>
    <name evidence="2" type="ORF">COS99_01705</name>
</gene>
<keyword evidence="1" id="KW-1133">Transmembrane helix</keyword>
<sequence>MIKHNHFIKGITLIEMLLAVTLMGLLLGVVIAIYSMGATAWKEGEIMIPLQRNASFAMEKMARGTNGADGIREARTVTLTSASEIQYTSGIDSVMRRFYLSGSQVMYDPDNSLVGDEIAIVDNVRTNPAGLTFSVSGDVVTISLTLEDRVRDRIVNIELTTNVTLRN</sequence>
<proteinExistence type="predicted"/>
<evidence type="ECO:0000313" key="2">
    <source>
        <dbReference type="EMBL" id="PIU42156.1"/>
    </source>
</evidence>
<comment type="caution">
    <text evidence="2">The sequence shown here is derived from an EMBL/GenBank/DDBJ whole genome shotgun (WGS) entry which is preliminary data.</text>
</comment>
<name>A0A2J0L4C7_9BACT</name>
<keyword evidence="1" id="KW-0812">Transmembrane</keyword>